<evidence type="ECO:0000313" key="1">
    <source>
        <dbReference type="EMBL" id="MPN21263.1"/>
    </source>
</evidence>
<reference evidence="1" key="1">
    <citation type="submission" date="2019-08" db="EMBL/GenBank/DDBJ databases">
        <authorList>
            <person name="Kucharzyk K."/>
            <person name="Murdoch R.W."/>
            <person name="Higgins S."/>
            <person name="Loffler F."/>
        </authorList>
    </citation>
    <scope>NUCLEOTIDE SEQUENCE</scope>
</reference>
<proteinExistence type="predicted"/>
<protein>
    <submittedName>
        <fullName evidence="1">Uncharacterized protein</fullName>
    </submittedName>
</protein>
<comment type="caution">
    <text evidence="1">The sequence shown here is derived from an EMBL/GenBank/DDBJ whole genome shotgun (WGS) entry which is preliminary data.</text>
</comment>
<organism evidence="1">
    <name type="scientific">bioreactor metagenome</name>
    <dbReference type="NCBI Taxonomy" id="1076179"/>
    <lineage>
        <taxon>unclassified sequences</taxon>
        <taxon>metagenomes</taxon>
        <taxon>ecological metagenomes</taxon>
    </lineage>
</organism>
<sequence>MLCQFDRFISRRRTDANQDRNPTTDNGNGFFGERHSLGGIHLAKFPPGAKVKQPVDSLIDQEVGNLTHCCFINGPVTMKRAGYRWNNAAEFSHYLSFLFVNTHFRFCSPAHKIFARHICGAVPDSRRSYFLNKLQDRLTARSHS</sequence>
<name>A0A645GBL0_9ZZZZ</name>
<gene>
    <name evidence="1" type="ORF">SDC9_168642</name>
</gene>
<dbReference type="AlphaFoldDB" id="A0A645GBL0"/>
<dbReference type="EMBL" id="VSSQ01069216">
    <property type="protein sequence ID" value="MPN21263.1"/>
    <property type="molecule type" value="Genomic_DNA"/>
</dbReference>
<accession>A0A645GBL0</accession>